<organism evidence="2 3">
    <name type="scientific">Cochliobolus heterostrophus (strain C5 / ATCC 48332 / race O)</name>
    <name type="common">Southern corn leaf blight fungus</name>
    <name type="synonym">Bipolaris maydis</name>
    <dbReference type="NCBI Taxonomy" id="701091"/>
    <lineage>
        <taxon>Eukaryota</taxon>
        <taxon>Fungi</taxon>
        <taxon>Dikarya</taxon>
        <taxon>Ascomycota</taxon>
        <taxon>Pezizomycotina</taxon>
        <taxon>Dothideomycetes</taxon>
        <taxon>Pleosporomycetidae</taxon>
        <taxon>Pleosporales</taxon>
        <taxon>Pleosporineae</taxon>
        <taxon>Pleosporaceae</taxon>
        <taxon>Bipolaris</taxon>
    </lineage>
</organism>
<dbReference type="HOGENOM" id="CLU_349205_0_0_1"/>
<dbReference type="AlphaFoldDB" id="M2UMG4"/>
<feature type="region of interest" description="Disordered" evidence="1">
    <location>
        <begin position="47"/>
        <end position="70"/>
    </location>
</feature>
<dbReference type="Proteomes" id="UP000016936">
    <property type="component" value="Unassembled WGS sequence"/>
</dbReference>
<dbReference type="STRING" id="701091.M2UMG4"/>
<proteinExistence type="predicted"/>
<keyword evidence="3" id="KW-1185">Reference proteome</keyword>
<evidence type="ECO:0000313" key="2">
    <source>
        <dbReference type="EMBL" id="EMD89148.1"/>
    </source>
</evidence>
<reference evidence="2 3" key="1">
    <citation type="journal article" date="2012" name="PLoS Pathog.">
        <title>Diverse lifestyles and strategies of plant pathogenesis encoded in the genomes of eighteen Dothideomycetes fungi.</title>
        <authorList>
            <person name="Ohm R.A."/>
            <person name="Feau N."/>
            <person name="Henrissat B."/>
            <person name="Schoch C.L."/>
            <person name="Horwitz B.A."/>
            <person name="Barry K.W."/>
            <person name="Condon B.J."/>
            <person name="Copeland A.C."/>
            <person name="Dhillon B."/>
            <person name="Glaser F."/>
            <person name="Hesse C.N."/>
            <person name="Kosti I."/>
            <person name="LaButti K."/>
            <person name="Lindquist E.A."/>
            <person name="Lucas S."/>
            <person name="Salamov A.A."/>
            <person name="Bradshaw R.E."/>
            <person name="Ciuffetti L."/>
            <person name="Hamelin R.C."/>
            <person name="Kema G.H.J."/>
            <person name="Lawrence C."/>
            <person name="Scott J.A."/>
            <person name="Spatafora J.W."/>
            <person name="Turgeon B.G."/>
            <person name="de Wit P.J.G.M."/>
            <person name="Zhong S."/>
            <person name="Goodwin S.B."/>
            <person name="Grigoriev I.V."/>
        </authorList>
    </citation>
    <scope>NUCLEOTIDE SEQUENCE [LARGE SCALE GENOMIC DNA]</scope>
    <source>
        <strain evidence="3">C5 / ATCC 48332 / race O</strain>
    </source>
</reference>
<gene>
    <name evidence="2" type="ORF">COCHEDRAFT_1157974</name>
</gene>
<dbReference type="OrthoDB" id="3790861at2759"/>
<feature type="region of interest" description="Disordered" evidence="1">
    <location>
        <begin position="296"/>
        <end position="322"/>
    </location>
</feature>
<feature type="region of interest" description="Disordered" evidence="1">
    <location>
        <begin position="451"/>
        <end position="473"/>
    </location>
</feature>
<evidence type="ECO:0000313" key="3">
    <source>
        <dbReference type="Proteomes" id="UP000016936"/>
    </source>
</evidence>
<name>M2UMG4_COCH5</name>
<sequence>MSRSNTTPDLGIKSSATITSFGPSPTASVGSGSSTIVEGKKKHGIFGFKAKDNDRPKSSHGSPLQLSPLPPLTPVKAAQFLGVEYGAVRNRSGSLGSRVPEVYEFNGLLVRSIPENKNLLTHLTNIQDSASEKTESVDGDVVSGPMTPKCFWAAGNRKAQRMLGLAPSRESSTKHGVEPENHITETPAILSKKGNRVDYSSEPDVHARPPAKPRKRRMRRKAPKSLDRMTPITEISCDELRSSYHDSEHNPELELISEYERDPSYSSSLPSRPPTPLPFTANTSYELEERDLSPKKFDSGKHAAAGAEEHAKKSDHEVGFDKSKQKSPAVIYLRGPLQSFEDCLLDATEANLKALMIKQNINDAARIYLDARGSSLRASHQAMKMKFVAVSPNVLAEDANNDMESESDDGKKLVSIRGSIDLEEDPIVDLAELMSCTHITPSAMKLIDVSPGEPKPTTPFKHKPASNSSSGVKTPLKPAYIFQHDEKASPFKELICNVRPTLTRSHPPTKLPQKIRKTKKSKNLCNESRILVQNWISTNDHTKQRPLSDRLDIDVLSDQQIPPAPFPKDTNNISAASPTPPPRKSSKEHYCFRNGHILHPINLQSIPDEAAINTLEVRPYLRTHSGRKTHVHIPVFCDRCGEDVREELWECDIAVCRMVVCKACAADMEGEWRGRVCGEWKN</sequence>
<dbReference type="eggNOG" id="ENOG502RQEW">
    <property type="taxonomic scope" value="Eukaryota"/>
</dbReference>
<evidence type="ECO:0000256" key="1">
    <source>
        <dbReference type="SAM" id="MobiDB-lite"/>
    </source>
</evidence>
<feature type="region of interest" description="Disordered" evidence="1">
    <location>
        <begin position="187"/>
        <end position="233"/>
    </location>
</feature>
<reference evidence="3" key="2">
    <citation type="journal article" date="2013" name="PLoS Genet.">
        <title>Comparative genome structure, secondary metabolite, and effector coding capacity across Cochliobolus pathogens.</title>
        <authorList>
            <person name="Condon B.J."/>
            <person name="Leng Y."/>
            <person name="Wu D."/>
            <person name="Bushley K.E."/>
            <person name="Ohm R.A."/>
            <person name="Otillar R."/>
            <person name="Martin J."/>
            <person name="Schackwitz W."/>
            <person name="Grimwood J."/>
            <person name="MohdZainudin N."/>
            <person name="Xue C."/>
            <person name="Wang R."/>
            <person name="Manning V.A."/>
            <person name="Dhillon B."/>
            <person name="Tu Z.J."/>
            <person name="Steffenson B.J."/>
            <person name="Salamov A."/>
            <person name="Sun H."/>
            <person name="Lowry S."/>
            <person name="LaButti K."/>
            <person name="Han J."/>
            <person name="Copeland A."/>
            <person name="Lindquist E."/>
            <person name="Barry K."/>
            <person name="Schmutz J."/>
            <person name="Baker S.E."/>
            <person name="Ciuffetti L.M."/>
            <person name="Grigoriev I.V."/>
            <person name="Zhong S."/>
            <person name="Turgeon B.G."/>
        </authorList>
    </citation>
    <scope>NUCLEOTIDE SEQUENCE [LARGE SCALE GENOMIC DNA]</scope>
    <source>
        <strain evidence="3">C5 / ATCC 48332 / race O</strain>
    </source>
</reference>
<feature type="region of interest" description="Disordered" evidence="1">
    <location>
        <begin position="260"/>
        <end position="281"/>
    </location>
</feature>
<protein>
    <submittedName>
        <fullName evidence="2">Uncharacterized protein</fullName>
    </submittedName>
</protein>
<feature type="compositionally biased region" description="Basic residues" evidence="1">
    <location>
        <begin position="209"/>
        <end position="223"/>
    </location>
</feature>
<feature type="region of interest" description="Disordered" evidence="1">
    <location>
        <begin position="562"/>
        <end position="587"/>
    </location>
</feature>
<dbReference type="EMBL" id="KB445579">
    <property type="protein sequence ID" value="EMD89148.1"/>
    <property type="molecule type" value="Genomic_DNA"/>
</dbReference>
<accession>M2UMG4</accession>
<dbReference type="OMA" id="WECDIAV"/>
<feature type="region of interest" description="Disordered" evidence="1">
    <location>
        <begin position="1"/>
        <end position="35"/>
    </location>
</feature>